<dbReference type="EMBL" id="CAXDID020000415">
    <property type="protein sequence ID" value="CAL6089088.1"/>
    <property type="molecule type" value="Genomic_DNA"/>
</dbReference>
<dbReference type="EMBL" id="CATOUU010000472">
    <property type="protein sequence ID" value="CAI9931156.1"/>
    <property type="molecule type" value="Genomic_DNA"/>
</dbReference>
<reference evidence="1" key="1">
    <citation type="submission" date="2023-06" db="EMBL/GenBank/DDBJ databases">
        <authorList>
            <person name="Kurt Z."/>
        </authorList>
    </citation>
    <scope>NUCLEOTIDE SEQUENCE</scope>
</reference>
<proteinExistence type="predicted"/>
<organism evidence="1">
    <name type="scientific">Hexamita inflata</name>
    <dbReference type="NCBI Taxonomy" id="28002"/>
    <lineage>
        <taxon>Eukaryota</taxon>
        <taxon>Metamonada</taxon>
        <taxon>Diplomonadida</taxon>
        <taxon>Hexamitidae</taxon>
        <taxon>Hexamitinae</taxon>
        <taxon>Hexamita</taxon>
    </lineage>
</organism>
<evidence type="ECO:0000313" key="3">
    <source>
        <dbReference type="EMBL" id="CAL6089088.1"/>
    </source>
</evidence>
<protein>
    <submittedName>
        <fullName evidence="1">Transposase IS4</fullName>
    </submittedName>
    <submittedName>
        <fullName evidence="3">Transposase_IS4</fullName>
    </submittedName>
</protein>
<evidence type="ECO:0000313" key="1">
    <source>
        <dbReference type="EMBL" id="CAI9917321.1"/>
    </source>
</evidence>
<evidence type="ECO:0000313" key="2">
    <source>
        <dbReference type="EMBL" id="CAI9931156.1"/>
    </source>
</evidence>
<gene>
    <name evidence="2" type="ORF">HINF_LOCUS18801</name>
    <name evidence="1" type="ORF">HINF_LOCUS4966</name>
    <name evidence="3" type="ORF">HINF_LOCUS64573</name>
    <name evidence="4" type="ORF">HINF_LOCUS68651</name>
</gene>
<name>A0AA86THG2_9EUKA</name>
<keyword evidence="5" id="KW-1185">Reference proteome</keyword>
<accession>A0AA86THG2</accession>
<evidence type="ECO:0000313" key="4">
    <source>
        <dbReference type="EMBL" id="CAL6096902.1"/>
    </source>
</evidence>
<sequence length="498" mass="57733">MYRELALYQEIMPQQVDQQLKQITLNNLNVLFTNQQIKFLSGEWECYQATLLAIFCAQPTDLKHIWNEPNFYGIPFITEMFCYEDILAFLECYSPQNKVNSQLEPTDGPINKYDDIQEEFKIQNEDSTQSDSVVIQEQEQLALINLQVPLEIQETINTVNSYISLACEKFLEFKAAANGVSMRKITISQKHSNHQTFIQNNLNHMEDNLLGVFDSSLGFCYNFVINFAQKPDTHLNIFKKLINIFTQAQVKITADNYFFSKDSIAYCKSKQYKFLCALNKNYNINSKNLAISLNTWKLVRTHPVGPQYNITSYMYANQKTINFAHTWVIDPGQAKGKQIQSGDGKPDAFKQYMTHFKGIDSQINKLFDTLSNIGVTHWTKKLLFAIHLIIIRNCQIIWNQENPNIQYTIQQYAMTVAKQLKKTWFPVFVRNRFSNTGSSVKHYQINVAFNKNVKNKLEQRCSYCKSIYTYLSCTCGTVVCATCFHRHLIAQLNSLIKE</sequence>
<evidence type="ECO:0000313" key="5">
    <source>
        <dbReference type="Proteomes" id="UP001642409"/>
    </source>
</evidence>
<dbReference type="AlphaFoldDB" id="A0AA86THG2"/>
<comment type="caution">
    <text evidence="1">The sequence shown here is derived from an EMBL/GenBank/DDBJ whole genome shotgun (WGS) entry which is preliminary data.</text>
</comment>
<dbReference type="EMBL" id="CAXDID020000489">
    <property type="protein sequence ID" value="CAL6096902.1"/>
    <property type="molecule type" value="Genomic_DNA"/>
</dbReference>
<dbReference type="EMBL" id="CATOUU010000128">
    <property type="protein sequence ID" value="CAI9917321.1"/>
    <property type="molecule type" value="Genomic_DNA"/>
</dbReference>
<dbReference type="Proteomes" id="UP001642409">
    <property type="component" value="Unassembled WGS sequence"/>
</dbReference>
<reference evidence="3 5" key="2">
    <citation type="submission" date="2024-07" db="EMBL/GenBank/DDBJ databases">
        <authorList>
            <person name="Akdeniz Z."/>
        </authorList>
    </citation>
    <scope>NUCLEOTIDE SEQUENCE [LARGE SCALE GENOMIC DNA]</scope>
</reference>